<feature type="chain" id="PRO_5019579012" evidence="1">
    <location>
        <begin position="28"/>
        <end position="106"/>
    </location>
</feature>
<dbReference type="Pfam" id="PF06411">
    <property type="entry name" value="HdeA"/>
    <property type="match status" value="1"/>
</dbReference>
<evidence type="ECO:0000313" key="2">
    <source>
        <dbReference type="EMBL" id="GBF82477.1"/>
    </source>
</evidence>
<dbReference type="OrthoDB" id="428467at2"/>
<name>A0A401IMJ5_APHSA</name>
<evidence type="ECO:0000313" key="3">
    <source>
        <dbReference type="Proteomes" id="UP000287247"/>
    </source>
</evidence>
<dbReference type="InterPro" id="IPR010486">
    <property type="entry name" value="HNS-dep_expression_A/B"/>
</dbReference>
<comment type="caution">
    <text evidence="2">The sequence shown here is derived from an EMBL/GenBank/DDBJ whole genome shotgun (WGS) entry which is preliminary data.</text>
</comment>
<proteinExistence type="predicted"/>
<sequence length="106" mass="12215">MKLINKFFWVVALSILVTELSVKPTYAQEDTQNTNVDLSKISCREVLKMPGEDKQFTFVFFHGLITGKNKQMTIDRIALREASDKITDYCIENPKASLMSGFEKYR</sequence>
<reference evidence="3" key="1">
    <citation type="submission" date="2017-05" db="EMBL/GenBank/DDBJ databases">
        <title>Physiological properties and genetic analysis related to exopolysaccharide production of fresh-water unicellular cyanobacterium Aphanothece sacrum, Suizenji Nori, that has been cultured as a food source in Japan.</title>
        <authorList>
            <person name="Kanesaki Y."/>
            <person name="Yoshikawa S."/>
            <person name="Ohki K."/>
        </authorList>
    </citation>
    <scope>NUCLEOTIDE SEQUENCE [LARGE SCALE GENOMIC DNA]</scope>
    <source>
        <strain evidence="3">FPU1</strain>
    </source>
</reference>
<dbReference type="AlphaFoldDB" id="A0A401IMJ5"/>
<keyword evidence="3" id="KW-1185">Reference proteome</keyword>
<dbReference type="RefSeq" id="WP_124973049.1">
    <property type="nucleotide sequence ID" value="NZ_BDQK01000016.1"/>
</dbReference>
<organism evidence="2 3">
    <name type="scientific">Aphanothece sacrum FPU1</name>
    <dbReference type="NCBI Taxonomy" id="1920663"/>
    <lineage>
        <taxon>Bacteria</taxon>
        <taxon>Bacillati</taxon>
        <taxon>Cyanobacteriota</taxon>
        <taxon>Cyanophyceae</taxon>
        <taxon>Oscillatoriophycideae</taxon>
        <taxon>Chroococcales</taxon>
        <taxon>Aphanothecaceae</taxon>
        <taxon>Aphanothece</taxon>
    </lineage>
</organism>
<protein>
    <submittedName>
        <fullName evidence="2">Hns-dependent expression protein A</fullName>
    </submittedName>
</protein>
<keyword evidence="1" id="KW-0732">Signal</keyword>
<gene>
    <name evidence="2" type="ORF">AsFPU1_3906</name>
</gene>
<dbReference type="EMBL" id="BDQK01000016">
    <property type="protein sequence ID" value="GBF82477.1"/>
    <property type="molecule type" value="Genomic_DNA"/>
</dbReference>
<dbReference type="Proteomes" id="UP000287247">
    <property type="component" value="Unassembled WGS sequence"/>
</dbReference>
<evidence type="ECO:0000256" key="1">
    <source>
        <dbReference type="SAM" id="SignalP"/>
    </source>
</evidence>
<feature type="signal peptide" evidence="1">
    <location>
        <begin position="1"/>
        <end position="27"/>
    </location>
</feature>
<accession>A0A401IMJ5</accession>